<dbReference type="EMBL" id="BART01023656">
    <property type="protein sequence ID" value="GAG95173.1"/>
    <property type="molecule type" value="Genomic_DNA"/>
</dbReference>
<reference evidence="2" key="1">
    <citation type="journal article" date="2014" name="Front. Microbiol.">
        <title>High frequency of phylogenetically diverse reductive dehalogenase-homologous genes in deep subseafloor sedimentary metagenomes.</title>
        <authorList>
            <person name="Kawai M."/>
            <person name="Futagami T."/>
            <person name="Toyoda A."/>
            <person name="Takaki Y."/>
            <person name="Nishi S."/>
            <person name="Hori S."/>
            <person name="Arai W."/>
            <person name="Tsubouchi T."/>
            <person name="Morono Y."/>
            <person name="Uchiyama I."/>
            <person name="Ito T."/>
            <person name="Fujiyama A."/>
            <person name="Inagaki F."/>
            <person name="Takami H."/>
        </authorList>
    </citation>
    <scope>NUCLEOTIDE SEQUENCE</scope>
    <source>
        <strain evidence="2">Expedition CK06-06</strain>
    </source>
</reference>
<name>X1CFX6_9ZZZZ</name>
<dbReference type="AlphaFoldDB" id="X1CFX6"/>
<gene>
    <name evidence="2" type="ORF">S01H4_42973</name>
</gene>
<feature type="non-terminal residue" evidence="2">
    <location>
        <position position="1"/>
    </location>
</feature>
<organism evidence="2">
    <name type="scientific">marine sediment metagenome</name>
    <dbReference type="NCBI Taxonomy" id="412755"/>
    <lineage>
        <taxon>unclassified sequences</taxon>
        <taxon>metagenomes</taxon>
        <taxon>ecological metagenomes</taxon>
    </lineage>
</organism>
<proteinExistence type="predicted"/>
<evidence type="ECO:0000256" key="1">
    <source>
        <dbReference type="SAM" id="MobiDB-lite"/>
    </source>
</evidence>
<feature type="compositionally biased region" description="Basic and acidic residues" evidence="1">
    <location>
        <begin position="8"/>
        <end position="21"/>
    </location>
</feature>
<comment type="caution">
    <text evidence="2">The sequence shown here is derived from an EMBL/GenBank/DDBJ whole genome shotgun (WGS) entry which is preliminary data.</text>
</comment>
<feature type="region of interest" description="Disordered" evidence="1">
    <location>
        <begin position="1"/>
        <end position="21"/>
    </location>
</feature>
<evidence type="ECO:0000313" key="2">
    <source>
        <dbReference type="EMBL" id="GAG95173.1"/>
    </source>
</evidence>
<protein>
    <submittedName>
        <fullName evidence="2">Uncharacterized protein</fullName>
    </submittedName>
</protein>
<sequence>PLGYGQSRKGDTVNDTKLASDHRIRTAASEPVAALEGGLQPFLFRSSMGTLVLQAQLPKKAHRDRDRMTFAWRVGFAVSRDRG</sequence>
<accession>X1CFX6</accession>